<dbReference type="PANTHER" id="PTHR12526:SF635">
    <property type="entry name" value="GLYCOSYL TRANSFERASE GROUP 1"/>
    <property type="match status" value="1"/>
</dbReference>
<organism evidence="2 3">
    <name type="scientific">Fischerella major NIES-592</name>
    <dbReference type="NCBI Taxonomy" id="210994"/>
    <lineage>
        <taxon>Bacteria</taxon>
        <taxon>Bacillati</taxon>
        <taxon>Cyanobacteriota</taxon>
        <taxon>Cyanophyceae</taxon>
        <taxon>Nostocales</taxon>
        <taxon>Hapalosiphonaceae</taxon>
        <taxon>Fischerella</taxon>
    </lineage>
</organism>
<protein>
    <submittedName>
        <fullName evidence="2">Glycosyl transferase family 1</fullName>
    </submittedName>
</protein>
<feature type="domain" description="Glycosyl transferase family 1" evidence="1">
    <location>
        <begin position="233"/>
        <end position="391"/>
    </location>
</feature>
<dbReference type="Pfam" id="PF00534">
    <property type="entry name" value="Glycos_transf_1"/>
    <property type="match status" value="1"/>
</dbReference>
<dbReference type="Gene3D" id="3.40.50.2000">
    <property type="entry name" value="Glycogen Phosphorylase B"/>
    <property type="match status" value="2"/>
</dbReference>
<dbReference type="InterPro" id="IPR001296">
    <property type="entry name" value="Glyco_trans_1"/>
</dbReference>
<dbReference type="RefSeq" id="WP_073555500.1">
    <property type="nucleotide sequence ID" value="NZ_MRCA01000003.1"/>
</dbReference>
<dbReference type="OrthoDB" id="9775208at2"/>
<sequence>MENQQKPLKVLLSAYACRPDMGSEPGVGWNMARELVKHYKIWVITRAENRPFIEAELTQNPIPSLEVIYYDLPAWARWWKGKNRGVHLHHYLWQIGVYFLAQNLHRQINFDLVHHVTYGRYSAPSFLSLLPIPFVWGPVGGGESAPTPFWQDFSTSNKIYEFLRNIAAWVGERDPFVHLTVKRSQVAIVATPETSARVSALGAKRIEVIYGQTGINQQEITQLGQLPVEASATSIRFISIGRLLHWKGFHLGLRAFAQANLPNGEFWIVGDGPERKRLENLSRELQISDRVHFFGNLPRDLTLSKLGECDVLVHPSLHDFSPTVCLEAMAASRPVICLELGGPATQITAETGFKIPAHTPEQVTVDMAKVMQRLAGEPDLRVRMGKAGRQRVNQLYSWEMKGKFLRKLYTEIVHQGA</sequence>
<evidence type="ECO:0000313" key="2">
    <source>
        <dbReference type="EMBL" id="OKH14927.1"/>
    </source>
</evidence>
<name>A0A1U7H1Q1_9CYAN</name>
<dbReference type="Proteomes" id="UP000186391">
    <property type="component" value="Unassembled WGS sequence"/>
</dbReference>
<evidence type="ECO:0000313" key="3">
    <source>
        <dbReference type="Proteomes" id="UP000186391"/>
    </source>
</evidence>
<gene>
    <name evidence="2" type="ORF">NIES592_08610</name>
</gene>
<reference evidence="2 3" key="1">
    <citation type="submission" date="2016-11" db="EMBL/GenBank/DDBJ databases">
        <title>Draft Genome Sequences of Nine Cyanobacterial Strains from Diverse Habitats.</title>
        <authorList>
            <person name="Zhu T."/>
            <person name="Hou S."/>
            <person name="Lu X."/>
            <person name="Hess W.R."/>
        </authorList>
    </citation>
    <scope>NUCLEOTIDE SEQUENCE [LARGE SCALE GENOMIC DNA]</scope>
    <source>
        <strain evidence="2 3">NIES-592</strain>
    </source>
</reference>
<keyword evidence="3" id="KW-1185">Reference proteome</keyword>
<dbReference type="SUPFAM" id="SSF53756">
    <property type="entry name" value="UDP-Glycosyltransferase/glycogen phosphorylase"/>
    <property type="match status" value="1"/>
</dbReference>
<dbReference type="AlphaFoldDB" id="A0A1U7H1Q1"/>
<evidence type="ECO:0000259" key="1">
    <source>
        <dbReference type="Pfam" id="PF00534"/>
    </source>
</evidence>
<dbReference type="PANTHER" id="PTHR12526">
    <property type="entry name" value="GLYCOSYLTRANSFERASE"/>
    <property type="match status" value="1"/>
</dbReference>
<proteinExistence type="predicted"/>
<dbReference type="EMBL" id="MRCA01000003">
    <property type="protein sequence ID" value="OKH14927.1"/>
    <property type="molecule type" value="Genomic_DNA"/>
</dbReference>
<keyword evidence="2" id="KW-0808">Transferase</keyword>
<dbReference type="GO" id="GO:0016757">
    <property type="term" value="F:glycosyltransferase activity"/>
    <property type="evidence" value="ECO:0007669"/>
    <property type="project" value="InterPro"/>
</dbReference>
<comment type="caution">
    <text evidence="2">The sequence shown here is derived from an EMBL/GenBank/DDBJ whole genome shotgun (WGS) entry which is preliminary data.</text>
</comment>
<dbReference type="CDD" id="cd03801">
    <property type="entry name" value="GT4_PimA-like"/>
    <property type="match status" value="1"/>
</dbReference>
<accession>A0A1U7H1Q1</accession>